<accession>A0A5B7CLE7</accession>
<gene>
    <name evidence="1" type="ORF">E2C01_002148</name>
</gene>
<evidence type="ECO:0000313" key="1">
    <source>
        <dbReference type="EMBL" id="MPC09534.1"/>
    </source>
</evidence>
<comment type="caution">
    <text evidence="1">The sequence shown here is derived from an EMBL/GenBank/DDBJ whole genome shotgun (WGS) entry which is preliminary data.</text>
</comment>
<dbReference type="AlphaFoldDB" id="A0A5B7CLE7"/>
<keyword evidence="2" id="KW-1185">Reference proteome</keyword>
<evidence type="ECO:0000313" key="2">
    <source>
        <dbReference type="Proteomes" id="UP000324222"/>
    </source>
</evidence>
<proteinExistence type="predicted"/>
<sequence length="108" mass="11681">MRPKQGGKFRMPAGLFLIQIPRRLHLRSSHQAITDPASLRSPVSVFALTGVTCKATAGSLTYVTGVFSWGGVTCRCCIEASGPQWTTVEHGSTAGERLWVYGCRKING</sequence>
<reference evidence="1 2" key="1">
    <citation type="submission" date="2019-05" db="EMBL/GenBank/DDBJ databases">
        <title>Another draft genome of Portunus trituberculatus and its Hox gene families provides insights of decapod evolution.</title>
        <authorList>
            <person name="Jeong J.-H."/>
            <person name="Song I."/>
            <person name="Kim S."/>
            <person name="Choi T."/>
            <person name="Kim D."/>
            <person name="Ryu S."/>
            <person name="Kim W."/>
        </authorList>
    </citation>
    <scope>NUCLEOTIDE SEQUENCE [LARGE SCALE GENOMIC DNA]</scope>
    <source>
        <tissue evidence="1">Muscle</tissue>
    </source>
</reference>
<organism evidence="1 2">
    <name type="scientific">Portunus trituberculatus</name>
    <name type="common">Swimming crab</name>
    <name type="synonym">Neptunus trituberculatus</name>
    <dbReference type="NCBI Taxonomy" id="210409"/>
    <lineage>
        <taxon>Eukaryota</taxon>
        <taxon>Metazoa</taxon>
        <taxon>Ecdysozoa</taxon>
        <taxon>Arthropoda</taxon>
        <taxon>Crustacea</taxon>
        <taxon>Multicrustacea</taxon>
        <taxon>Malacostraca</taxon>
        <taxon>Eumalacostraca</taxon>
        <taxon>Eucarida</taxon>
        <taxon>Decapoda</taxon>
        <taxon>Pleocyemata</taxon>
        <taxon>Brachyura</taxon>
        <taxon>Eubrachyura</taxon>
        <taxon>Portunoidea</taxon>
        <taxon>Portunidae</taxon>
        <taxon>Portuninae</taxon>
        <taxon>Portunus</taxon>
    </lineage>
</organism>
<dbReference type="EMBL" id="VSRR010000074">
    <property type="protein sequence ID" value="MPC09534.1"/>
    <property type="molecule type" value="Genomic_DNA"/>
</dbReference>
<protein>
    <submittedName>
        <fullName evidence="1">Uncharacterized protein</fullName>
    </submittedName>
</protein>
<name>A0A5B7CLE7_PORTR</name>
<dbReference type="Proteomes" id="UP000324222">
    <property type="component" value="Unassembled WGS sequence"/>
</dbReference>